<dbReference type="SMR" id="B3LYB3"/>
<evidence type="ECO:0000259" key="11">
    <source>
        <dbReference type="PROSITE" id="PS50240"/>
    </source>
</evidence>
<sequence length="525" mass="57334">MGTSELLIVVVLITATGGQLLPENTCPTYFQYVNDAFGGVVGEVTLPGLAQGRNRIDVRFTQRGDQDASAVGPLSPYPDERAARARPSRFRISLRPNLSTGILPKLSRLSYNDQLLCSASEYGPPNSFFNRFYELHISGSPVPLPSPSFTPFPQNPFDVDVQTIFFGPGSQGNEVFPGFTQSWRTSVVSNRPDALPSALPTSPAIRPSSLPASWPMFSVPGPPPTRSIPQVPTTRTETPPAPPPRTPAPPVKTAPPPDSAPRISPTPPTAAASEVCGQEGRWSSFIYNGQEYSRGKYPWLTAIHHAQSGKRSFVCGGSLLSTNMVITAAHCVHKMETHNIFIELGRHDLYDNDEIGAEARNVKGLLLHPDYNSRTQPDADVALVTMERPVVFNDIISPICLWTVEESSIVATSGFIAGWGKDEVGNEKTQYPRVVEAAFGSATDCASRWRVPRVTDRTLCAGNRDGSGPCFGDSGGGLMVRRHNRWLLRAIVSVGERERDRCQLNQFVLYCDLAKHLAWINDNLL</sequence>
<dbReference type="GO" id="GO:0006508">
    <property type="term" value="P:proteolysis"/>
    <property type="evidence" value="ECO:0007669"/>
    <property type="project" value="UniProtKB-KW"/>
</dbReference>
<evidence type="ECO:0000256" key="1">
    <source>
        <dbReference type="ARBA" id="ARBA00004613"/>
    </source>
</evidence>
<dbReference type="Proteomes" id="UP000007801">
    <property type="component" value="Unassembled WGS sequence"/>
</dbReference>
<evidence type="ECO:0000256" key="5">
    <source>
        <dbReference type="ARBA" id="ARBA00022801"/>
    </source>
</evidence>
<dbReference type="GeneID" id="6501547"/>
<dbReference type="InterPro" id="IPR009003">
    <property type="entry name" value="Peptidase_S1_PA"/>
</dbReference>
<keyword evidence="3" id="KW-0645">Protease</keyword>
<dbReference type="InterPro" id="IPR051333">
    <property type="entry name" value="CLIP_Serine_Protease"/>
</dbReference>
<dbReference type="PROSITE" id="PS00134">
    <property type="entry name" value="TRYPSIN_HIS"/>
    <property type="match status" value="1"/>
</dbReference>
<keyword evidence="8" id="KW-1015">Disulfide bond</keyword>
<dbReference type="PhylomeDB" id="B3LYB3"/>
<evidence type="ECO:0000256" key="3">
    <source>
        <dbReference type="ARBA" id="ARBA00022670"/>
    </source>
</evidence>
<evidence type="ECO:0000256" key="4">
    <source>
        <dbReference type="ARBA" id="ARBA00022729"/>
    </source>
</evidence>
<comment type="subcellular location">
    <subcellularLocation>
        <location evidence="1">Secreted</location>
    </subcellularLocation>
</comment>
<evidence type="ECO:0000256" key="2">
    <source>
        <dbReference type="ARBA" id="ARBA00022525"/>
    </source>
</evidence>
<dbReference type="PRINTS" id="PR01217">
    <property type="entry name" value="PRICHEXTENSN"/>
</dbReference>
<evidence type="ECO:0000256" key="6">
    <source>
        <dbReference type="ARBA" id="ARBA00022825"/>
    </source>
</evidence>
<dbReference type="AlphaFoldDB" id="B3LYB3"/>
<accession>B3LYB3</accession>
<keyword evidence="6" id="KW-0720">Serine protease</keyword>
<evidence type="ECO:0000256" key="7">
    <source>
        <dbReference type="ARBA" id="ARBA00023145"/>
    </source>
</evidence>
<organism evidence="12 13">
    <name type="scientific">Drosophila ananassae</name>
    <name type="common">Fruit fly</name>
    <dbReference type="NCBI Taxonomy" id="7217"/>
    <lineage>
        <taxon>Eukaryota</taxon>
        <taxon>Metazoa</taxon>
        <taxon>Ecdysozoa</taxon>
        <taxon>Arthropoda</taxon>
        <taxon>Hexapoda</taxon>
        <taxon>Insecta</taxon>
        <taxon>Pterygota</taxon>
        <taxon>Neoptera</taxon>
        <taxon>Endopterygota</taxon>
        <taxon>Diptera</taxon>
        <taxon>Brachycera</taxon>
        <taxon>Muscomorpha</taxon>
        <taxon>Ephydroidea</taxon>
        <taxon>Drosophilidae</taxon>
        <taxon>Drosophila</taxon>
        <taxon>Sophophora</taxon>
    </lineage>
</organism>
<dbReference type="PANTHER" id="PTHR24260:SF143">
    <property type="entry name" value="SERINE PROTEASE GD-LIKE PROTEIN"/>
    <property type="match status" value="1"/>
</dbReference>
<evidence type="ECO:0000256" key="9">
    <source>
        <dbReference type="SAM" id="MobiDB-lite"/>
    </source>
</evidence>
<keyword evidence="7" id="KW-0865">Zymogen</keyword>
<dbReference type="HOGENOM" id="CLU_006842_16_1_1"/>
<dbReference type="KEGG" id="dan:6501547"/>
<dbReference type="PROSITE" id="PS50240">
    <property type="entry name" value="TRYPSIN_DOM"/>
    <property type="match status" value="1"/>
</dbReference>
<dbReference type="eggNOG" id="KOG3627">
    <property type="taxonomic scope" value="Eukaryota"/>
</dbReference>
<feature type="region of interest" description="Disordered" evidence="9">
    <location>
        <begin position="64"/>
        <end position="83"/>
    </location>
</feature>
<dbReference type="InterPro" id="IPR031986">
    <property type="entry name" value="GD_N"/>
</dbReference>
<dbReference type="InterPro" id="IPR001254">
    <property type="entry name" value="Trypsin_dom"/>
</dbReference>
<evidence type="ECO:0000313" key="12">
    <source>
        <dbReference type="EMBL" id="EDV44017.1"/>
    </source>
</evidence>
<keyword evidence="2" id="KW-0964">Secreted</keyword>
<dbReference type="InParanoid" id="B3LYB3"/>
<dbReference type="GO" id="GO:0005576">
    <property type="term" value="C:extracellular region"/>
    <property type="evidence" value="ECO:0007669"/>
    <property type="project" value="UniProtKB-SubCell"/>
</dbReference>
<name>B3LYB3_DROAN</name>
<feature type="signal peptide" evidence="10">
    <location>
        <begin position="1"/>
        <end position="18"/>
    </location>
</feature>
<dbReference type="EMBL" id="CH902617">
    <property type="protein sequence ID" value="EDV44017.1"/>
    <property type="molecule type" value="Genomic_DNA"/>
</dbReference>
<dbReference type="STRING" id="7217.B3LYB3"/>
<dbReference type="MEROPS" id="S01.A52"/>
<dbReference type="OrthoDB" id="238681at2759"/>
<keyword evidence="13" id="KW-1185">Reference proteome</keyword>
<protein>
    <recommendedName>
        <fullName evidence="11">Peptidase S1 domain-containing protein</fullName>
    </recommendedName>
</protein>
<evidence type="ECO:0000313" key="13">
    <source>
        <dbReference type="Proteomes" id="UP000007801"/>
    </source>
</evidence>
<dbReference type="InterPro" id="IPR043504">
    <property type="entry name" value="Peptidase_S1_PA_chymotrypsin"/>
</dbReference>
<keyword evidence="5 12" id="KW-0378">Hydrolase</keyword>
<dbReference type="SMART" id="SM00020">
    <property type="entry name" value="Tryp_SPc"/>
    <property type="match status" value="1"/>
</dbReference>
<dbReference type="FunFam" id="2.40.10.10:FF:000146">
    <property type="entry name" value="Serine protease 53"/>
    <property type="match status" value="1"/>
</dbReference>
<dbReference type="InterPro" id="IPR018114">
    <property type="entry name" value="TRYPSIN_HIS"/>
</dbReference>
<feature type="region of interest" description="Disordered" evidence="9">
    <location>
        <begin position="215"/>
        <end position="275"/>
    </location>
</feature>
<dbReference type="GO" id="GO:0004252">
    <property type="term" value="F:serine-type endopeptidase activity"/>
    <property type="evidence" value="ECO:0007669"/>
    <property type="project" value="InterPro"/>
</dbReference>
<dbReference type="Pfam" id="PF16030">
    <property type="entry name" value="GD_N"/>
    <property type="match status" value="1"/>
</dbReference>
<dbReference type="PANTHER" id="PTHR24260">
    <property type="match status" value="1"/>
</dbReference>
<dbReference type="OMA" id="HLTWINE"/>
<proteinExistence type="predicted"/>
<feature type="chain" id="PRO_5002789305" description="Peptidase S1 domain-containing protein" evidence="10">
    <location>
        <begin position="19"/>
        <end position="525"/>
    </location>
</feature>
<dbReference type="Pfam" id="PF00089">
    <property type="entry name" value="Trypsin"/>
    <property type="match status" value="1"/>
</dbReference>
<evidence type="ECO:0000256" key="10">
    <source>
        <dbReference type="SAM" id="SignalP"/>
    </source>
</evidence>
<feature type="compositionally biased region" description="Pro residues" evidence="9">
    <location>
        <begin position="239"/>
        <end position="268"/>
    </location>
</feature>
<keyword evidence="4 10" id="KW-0732">Signal</keyword>
<dbReference type="SUPFAM" id="SSF50494">
    <property type="entry name" value="Trypsin-like serine proteases"/>
    <property type="match status" value="1"/>
</dbReference>
<dbReference type="CDD" id="cd00190">
    <property type="entry name" value="Tryp_SPc"/>
    <property type="match status" value="1"/>
</dbReference>
<feature type="domain" description="Peptidase S1" evidence="11">
    <location>
        <begin position="286"/>
        <end position="525"/>
    </location>
</feature>
<gene>
    <name evidence="12" type="primary">Dana\GF18777</name>
    <name evidence="12" type="synonym">dana_GLEANR_20034</name>
    <name evidence="12" type="ORF">GF18777</name>
</gene>
<dbReference type="Gene3D" id="2.40.10.10">
    <property type="entry name" value="Trypsin-like serine proteases"/>
    <property type="match status" value="1"/>
</dbReference>
<reference evidence="12 13" key="1">
    <citation type="journal article" date="2007" name="Nature">
        <title>Evolution of genes and genomes on the Drosophila phylogeny.</title>
        <authorList>
            <consortium name="Drosophila 12 Genomes Consortium"/>
            <person name="Clark A.G."/>
            <person name="Eisen M.B."/>
            <person name="Smith D.R."/>
            <person name="Bergman C.M."/>
            <person name="Oliver B."/>
            <person name="Markow T.A."/>
            <person name="Kaufman T.C."/>
            <person name="Kellis M."/>
            <person name="Gelbart W."/>
            <person name="Iyer V.N."/>
            <person name="Pollard D.A."/>
            <person name="Sackton T.B."/>
            <person name="Larracuente A.M."/>
            <person name="Singh N.D."/>
            <person name="Abad J.P."/>
            <person name="Abt D.N."/>
            <person name="Adryan B."/>
            <person name="Aguade M."/>
            <person name="Akashi H."/>
            <person name="Anderson W.W."/>
            <person name="Aquadro C.F."/>
            <person name="Ardell D.H."/>
            <person name="Arguello R."/>
            <person name="Artieri C.G."/>
            <person name="Barbash D.A."/>
            <person name="Barker D."/>
            <person name="Barsanti P."/>
            <person name="Batterham P."/>
            <person name="Batzoglou S."/>
            <person name="Begun D."/>
            <person name="Bhutkar A."/>
            <person name="Blanco E."/>
            <person name="Bosak S.A."/>
            <person name="Bradley R.K."/>
            <person name="Brand A.D."/>
            <person name="Brent M.R."/>
            <person name="Brooks A.N."/>
            <person name="Brown R.H."/>
            <person name="Butlin R.K."/>
            <person name="Caggese C."/>
            <person name="Calvi B.R."/>
            <person name="Bernardo de Carvalho A."/>
            <person name="Caspi A."/>
            <person name="Castrezana S."/>
            <person name="Celniker S.E."/>
            <person name="Chang J.L."/>
            <person name="Chapple C."/>
            <person name="Chatterji S."/>
            <person name="Chinwalla A."/>
            <person name="Civetta A."/>
            <person name="Clifton S.W."/>
            <person name="Comeron J.M."/>
            <person name="Costello J.C."/>
            <person name="Coyne J.A."/>
            <person name="Daub J."/>
            <person name="David R.G."/>
            <person name="Delcher A.L."/>
            <person name="Delehaunty K."/>
            <person name="Do C.B."/>
            <person name="Ebling H."/>
            <person name="Edwards K."/>
            <person name="Eickbush T."/>
            <person name="Evans J.D."/>
            <person name="Filipski A."/>
            <person name="Findeiss S."/>
            <person name="Freyhult E."/>
            <person name="Fulton L."/>
            <person name="Fulton R."/>
            <person name="Garcia A.C."/>
            <person name="Gardiner A."/>
            <person name="Garfield D.A."/>
            <person name="Garvin B.E."/>
            <person name="Gibson G."/>
            <person name="Gilbert D."/>
            <person name="Gnerre S."/>
            <person name="Godfrey J."/>
            <person name="Good R."/>
            <person name="Gotea V."/>
            <person name="Gravely B."/>
            <person name="Greenberg A.J."/>
            <person name="Griffiths-Jones S."/>
            <person name="Gross S."/>
            <person name="Guigo R."/>
            <person name="Gustafson E.A."/>
            <person name="Haerty W."/>
            <person name="Hahn M.W."/>
            <person name="Halligan D.L."/>
            <person name="Halpern A.L."/>
            <person name="Halter G.M."/>
            <person name="Han M.V."/>
            <person name="Heger A."/>
            <person name="Hillier L."/>
            <person name="Hinrichs A.S."/>
            <person name="Holmes I."/>
            <person name="Hoskins R.A."/>
            <person name="Hubisz M.J."/>
            <person name="Hultmark D."/>
            <person name="Huntley M.A."/>
            <person name="Jaffe D.B."/>
            <person name="Jagadeeshan S."/>
            <person name="Jeck W.R."/>
            <person name="Johnson J."/>
            <person name="Jones C.D."/>
            <person name="Jordan W.C."/>
            <person name="Karpen G.H."/>
            <person name="Kataoka E."/>
            <person name="Keightley P.D."/>
            <person name="Kheradpour P."/>
            <person name="Kirkness E.F."/>
            <person name="Koerich L.B."/>
            <person name="Kristiansen K."/>
            <person name="Kudrna D."/>
            <person name="Kulathinal R.J."/>
            <person name="Kumar S."/>
            <person name="Kwok R."/>
            <person name="Lander E."/>
            <person name="Langley C.H."/>
            <person name="Lapoint R."/>
            <person name="Lazzaro B.P."/>
            <person name="Lee S.J."/>
            <person name="Levesque L."/>
            <person name="Li R."/>
            <person name="Lin C.F."/>
            <person name="Lin M.F."/>
            <person name="Lindblad-Toh K."/>
            <person name="Llopart A."/>
            <person name="Long M."/>
            <person name="Low L."/>
            <person name="Lozovsky E."/>
            <person name="Lu J."/>
            <person name="Luo M."/>
            <person name="Machado C.A."/>
            <person name="Makalowski W."/>
            <person name="Marzo M."/>
            <person name="Matsuda M."/>
            <person name="Matzkin L."/>
            <person name="McAllister B."/>
            <person name="McBride C.S."/>
            <person name="McKernan B."/>
            <person name="McKernan K."/>
            <person name="Mendez-Lago M."/>
            <person name="Minx P."/>
            <person name="Mollenhauer M.U."/>
            <person name="Montooth K."/>
            <person name="Mount S.M."/>
            <person name="Mu X."/>
            <person name="Myers E."/>
            <person name="Negre B."/>
            <person name="Newfeld S."/>
            <person name="Nielsen R."/>
            <person name="Noor M.A."/>
            <person name="O'Grady P."/>
            <person name="Pachter L."/>
            <person name="Papaceit M."/>
            <person name="Parisi M.J."/>
            <person name="Parisi M."/>
            <person name="Parts L."/>
            <person name="Pedersen J.S."/>
            <person name="Pesole G."/>
            <person name="Phillippy A.M."/>
            <person name="Ponting C.P."/>
            <person name="Pop M."/>
            <person name="Porcelli D."/>
            <person name="Powell J.R."/>
            <person name="Prohaska S."/>
            <person name="Pruitt K."/>
            <person name="Puig M."/>
            <person name="Quesneville H."/>
            <person name="Ram K.R."/>
            <person name="Rand D."/>
            <person name="Rasmussen M.D."/>
            <person name="Reed L.K."/>
            <person name="Reenan R."/>
            <person name="Reily A."/>
            <person name="Remington K.A."/>
            <person name="Rieger T.T."/>
            <person name="Ritchie M.G."/>
            <person name="Robin C."/>
            <person name="Rogers Y.H."/>
            <person name="Rohde C."/>
            <person name="Rozas J."/>
            <person name="Rubenfield M.J."/>
            <person name="Ruiz A."/>
            <person name="Russo S."/>
            <person name="Salzberg S.L."/>
            <person name="Sanchez-Gracia A."/>
            <person name="Saranga D.J."/>
            <person name="Sato H."/>
            <person name="Schaeffer S.W."/>
            <person name="Schatz M.C."/>
            <person name="Schlenke T."/>
            <person name="Schwartz R."/>
            <person name="Segarra C."/>
            <person name="Singh R.S."/>
            <person name="Sirot L."/>
            <person name="Sirota M."/>
            <person name="Sisneros N.B."/>
            <person name="Smith C.D."/>
            <person name="Smith T.F."/>
            <person name="Spieth J."/>
            <person name="Stage D.E."/>
            <person name="Stark A."/>
            <person name="Stephan W."/>
            <person name="Strausberg R.L."/>
            <person name="Strempel S."/>
            <person name="Sturgill D."/>
            <person name="Sutton G."/>
            <person name="Sutton G.G."/>
            <person name="Tao W."/>
            <person name="Teichmann S."/>
            <person name="Tobari Y.N."/>
            <person name="Tomimura Y."/>
            <person name="Tsolas J.M."/>
            <person name="Valente V.L."/>
            <person name="Venter E."/>
            <person name="Venter J.C."/>
            <person name="Vicario S."/>
            <person name="Vieira F.G."/>
            <person name="Vilella A.J."/>
            <person name="Villasante A."/>
            <person name="Walenz B."/>
            <person name="Wang J."/>
            <person name="Wasserman M."/>
            <person name="Watts T."/>
            <person name="Wilson D."/>
            <person name="Wilson R.K."/>
            <person name="Wing R.A."/>
            <person name="Wolfner M.F."/>
            <person name="Wong A."/>
            <person name="Wong G.K."/>
            <person name="Wu C.I."/>
            <person name="Wu G."/>
            <person name="Yamamoto D."/>
            <person name="Yang H.P."/>
            <person name="Yang S.P."/>
            <person name="Yorke J.A."/>
            <person name="Yoshida K."/>
            <person name="Zdobnov E."/>
            <person name="Zhang P."/>
            <person name="Zhang Y."/>
            <person name="Zimin A.V."/>
            <person name="Baldwin J."/>
            <person name="Abdouelleil A."/>
            <person name="Abdulkadir J."/>
            <person name="Abebe A."/>
            <person name="Abera B."/>
            <person name="Abreu J."/>
            <person name="Acer S.C."/>
            <person name="Aftuck L."/>
            <person name="Alexander A."/>
            <person name="An P."/>
            <person name="Anderson E."/>
            <person name="Anderson S."/>
            <person name="Arachi H."/>
            <person name="Azer M."/>
            <person name="Bachantsang P."/>
            <person name="Barry A."/>
            <person name="Bayul T."/>
            <person name="Berlin A."/>
            <person name="Bessette D."/>
            <person name="Bloom T."/>
            <person name="Blye J."/>
            <person name="Boguslavskiy L."/>
            <person name="Bonnet C."/>
            <person name="Boukhgalter B."/>
            <person name="Bourzgui I."/>
            <person name="Brown A."/>
            <person name="Cahill P."/>
            <person name="Channer S."/>
            <person name="Cheshatsang Y."/>
            <person name="Chuda L."/>
            <person name="Citroen M."/>
            <person name="Collymore A."/>
            <person name="Cooke P."/>
            <person name="Costello M."/>
            <person name="D'Aco K."/>
            <person name="Daza R."/>
            <person name="De Haan G."/>
            <person name="DeGray S."/>
            <person name="DeMaso C."/>
            <person name="Dhargay N."/>
            <person name="Dooley K."/>
            <person name="Dooley E."/>
            <person name="Doricent M."/>
            <person name="Dorje P."/>
            <person name="Dorjee K."/>
            <person name="Dupes A."/>
            <person name="Elong R."/>
            <person name="Falk J."/>
            <person name="Farina A."/>
            <person name="Faro S."/>
            <person name="Ferguson D."/>
            <person name="Fisher S."/>
            <person name="Foley C.D."/>
            <person name="Franke A."/>
            <person name="Friedrich D."/>
            <person name="Gadbois L."/>
            <person name="Gearin G."/>
            <person name="Gearin C.R."/>
            <person name="Giannoukos G."/>
            <person name="Goode T."/>
            <person name="Graham J."/>
            <person name="Grandbois E."/>
            <person name="Grewal S."/>
            <person name="Gyaltsen K."/>
            <person name="Hafez N."/>
            <person name="Hagos B."/>
            <person name="Hall J."/>
            <person name="Henson C."/>
            <person name="Hollinger A."/>
            <person name="Honan T."/>
            <person name="Huard M.D."/>
            <person name="Hughes L."/>
            <person name="Hurhula B."/>
            <person name="Husby M.E."/>
            <person name="Kamat A."/>
            <person name="Kanga B."/>
            <person name="Kashin S."/>
            <person name="Khazanovich D."/>
            <person name="Kisner P."/>
            <person name="Lance K."/>
            <person name="Lara M."/>
            <person name="Lee W."/>
            <person name="Lennon N."/>
            <person name="Letendre F."/>
            <person name="LeVine R."/>
            <person name="Lipovsky A."/>
            <person name="Liu X."/>
            <person name="Liu J."/>
            <person name="Liu S."/>
            <person name="Lokyitsang T."/>
            <person name="Lokyitsang Y."/>
            <person name="Lubonja R."/>
            <person name="Lui A."/>
            <person name="MacDonald P."/>
            <person name="Magnisalis V."/>
            <person name="Maru K."/>
            <person name="Matthews C."/>
            <person name="McCusker W."/>
            <person name="McDonough S."/>
            <person name="Mehta T."/>
            <person name="Meldrim J."/>
            <person name="Meneus L."/>
            <person name="Mihai O."/>
            <person name="Mihalev A."/>
            <person name="Mihova T."/>
            <person name="Mittelman R."/>
            <person name="Mlenga V."/>
            <person name="Montmayeur A."/>
            <person name="Mulrain L."/>
            <person name="Navidi A."/>
            <person name="Naylor J."/>
            <person name="Negash T."/>
            <person name="Nguyen T."/>
            <person name="Nguyen N."/>
            <person name="Nicol R."/>
            <person name="Norbu C."/>
            <person name="Norbu N."/>
            <person name="Novod N."/>
            <person name="O'Neill B."/>
            <person name="Osman S."/>
            <person name="Markiewicz E."/>
            <person name="Oyono O.L."/>
            <person name="Patti C."/>
            <person name="Phunkhang P."/>
            <person name="Pierre F."/>
            <person name="Priest M."/>
            <person name="Raghuraman S."/>
            <person name="Rege F."/>
            <person name="Reyes R."/>
            <person name="Rise C."/>
            <person name="Rogov P."/>
            <person name="Ross K."/>
            <person name="Ryan E."/>
            <person name="Settipalli S."/>
            <person name="Shea T."/>
            <person name="Sherpa N."/>
            <person name="Shi L."/>
            <person name="Shih D."/>
            <person name="Sparrow T."/>
            <person name="Spaulding J."/>
            <person name="Stalker J."/>
            <person name="Stange-Thomann N."/>
            <person name="Stavropoulos S."/>
            <person name="Stone C."/>
            <person name="Strader C."/>
            <person name="Tesfaye S."/>
            <person name="Thomson T."/>
            <person name="Thoulutsang Y."/>
            <person name="Thoulutsang D."/>
            <person name="Topham K."/>
            <person name="Topping I."/>
            <person name="Tsamla T."/>
            <person name="Vassiliev H."/>
            <person name="Vo A."/>
            <person name="Wangchuk T."/>
            <person name="Wangdi T."/>
            <person name="Weiand M."/>
            <person name="Wilkinson J."/>
            <person name="Wilson A."/>
            <person name="Yadav S."/>
            <person name="Young G."/>
            <person name="Yu Q."/>
            <person name="Zembek L."/>
            <person name="Zhong D."/>
            <person name="Zimmer A."/>
            <person name="Zwirko Z."/>
            <person name="Jaffe D.B."/>
            <person name="Alvarez P."/>
            <person name="Brockman W."/>
            <person name="Butler J."/>
            <person name="Chin C."/>
            <person name="Gnerre S."/>
            <person name="Grabherr M."/>
            <person name="Kleber M."/>
            <person name="Mauceli E."/>
            <person name="MacCallum I."/>
        </authorList>
    </citation>
    <scope>NUCLEOTIDE SEQUENCE [LARGE SCALE GENOMIC DNA]</scope>
    <source>
        <strain evidence="13">Tucson 14024-0371.13</strain>
    </source>
</reference>
<evidence type="ECO:0000256" key="8">
    <source>
        <dbReference type="ARBA" id="ARBA00023157"/>
    </source>
</evidence>